<keyword evidence="2" id="KW-1185">Reference proteome</keyword>
<evidence type="ECO:0000313" key="2">
    <source>
        <dbReference type="Proteomes" id="UP001060170"/>
    </source>
</evidence>
<comment type="caution">
    <text evidence="1">The sequence shown here is derived from an EMBL/GenBank/DDBJ whole genome shotgun (WGS) entry which is preliminary data.</text>
</comment>
<sequence length="352" mass="39947">MRASMRAFGDEFQAEVTDMVKRGLTDTDILNAIAENHSISVSQRTLTRRKEDWGLIFQPTTQTNQLEDSIRTYFERGLTYAQIHHALTTSHDYTQSIRTLERKIQSMSLTRRTDDLDNNKVDMNTVVSCIEELHNTPEGRNAGYHKIRQLLQTKYGLSVHNITMAMINRTLDPEGVDNRSKRVLKRRVFHVPGPNYIWSADGHDKLKKFGITIYGFIDAWSRKVLGIFVHVTNNDPRHIQDTRQDPTSNRVWVRAACFVIGRPANPTVTRLWEHAQHPKGAGAPDLERFCPNPTQPRVMGTCTAPKGCGSSKFGAFLPQPNLAPRPWGPSTQMWRIPGRAGLTRTRPNPSPS</sequence>
<dbReference type="EMBL" id="CM045868">
    <property type="protein sequence ID" value="KAI7956939.1"/>
    <property type="molecule type" value="Genomic_DNA"/>
</dbReference>
<proteinExistence type="predicted"/>
<organism evidence="1 2">
    <name type="scientific">Puccinia striiformis f. sp. tritici</name>
    <dbReference type="NCBI Taxonomy" id="168172"/>
    <lineage>
        <taxon>Eukaryota</taxon>
        <taxon>Fungi</taxon>
        <taxon>Dikarya</taxon>
        <taxon>Basidiomycota</taxon>
        <taxon>Pucciniomycotina</taxon>
        <taxon>Pucciniomycetes</taxon>
        <taxon>Pucciniales</taxon>
        <taxon>Pucciniaceae</taxon>
        <taxon>Puccinia</taxon>
    </lineage>
</organism>
<reference evidence="2" key="2">
    <citation type="journal article" date="2018" name="Mol. Plant Microbe Interact.">
        <title>Genome sequence resources for the wheat stripe rust pathogen (Puccinia striiformis f. sp. tritici) and the barley stripe rust pathogen (Puccinia striiformis f. sp. hordei).</title>
        <authorList>
            <person name="Xia C."/>
            <person name="Wang M."/>
            <person name="Yin C."/>
            <person name="Cornejo O.E."/>
            <person name="Hulbert S.H."/>
            <person name="Chen X."/>
        </authorList>
    </citation>
    <scope>NUCLEOTIDE SEQUENCE [LARGE SCALE GENOMIC DNA]</scope>
    <source>
        <strain evidence="2">93-210</strain>
    </source>
</reference>
<dbReference type="Proteomes" id="UP001060170">
    <property type="component" value="Chromosome 4"/>
</dbReference>
<name>A0ACC0EQ47_9BASI</name>
<reference evidence="2" key="1">
    <citation type="journal article" date="2018" name="BMC Genomics">
        <title>Genomic insights into host adaptation between the wheat stripe rust pathogen (Puccinia striiformis f. sp. tritici) and the barley stripe rust pathogen (Puccinia striiformis f. sp. hordei).</title>
        <authorList>
            <person name="Xia C."/>
            <person name="Wang M."/>
            <person name="Yin C."/>
            <person name="Cornejo O.E."/>
            <person name="Hulbert S.H."/>
            <person name="Chen X."/>
        </authorList>
    </citation>
    <scope>NUCLEOTIDE SEQUENCE [LARGE SCALE GENOMIC DNA]</scope>
    <source>
        <strain evidence="2">93-210</strain>
    </source>
</reference>
<protein>
    <submittedName>
        <fullName evidence="1">Uncharacterized protein</fullName>
    </submittedName>
</protein>
<evidence type="ECO:0000313" key="1">
    <source>
        <dbReference type="EMBL" id="KAI7956939.1"/>
    </source>
</evidence>
<reference evidence="1 2" key="3">
    <citation type="journal article" date="2022" name="Microbiol. Spectr.">
        <title>Folding features and dynamics of 3D genome architecture in plant fungal pathogens.</title>
        <authorList>
            <person name="Xia C."/>
        </authorList>
    </citation>
    <scope>NUCLEOTIDE SEQUENCE [LARGE SCALE GENOMIC DNA]</scope>
    <source>
        <strain evidence="1 2">93-210</strain>
    </source>
</reference>
<gene>
    <name evidence="1" type="ORF">MJO28_004034</name>
</gene>
<accession>A0ACC0EQ47</accession>